<comment type="caution">
    <text evidence="2">The sequence shown here is derived from an EMBL/GenBank/DDBJ whole genome shotgun (WGS) entry which is preliminary data.</text>
</comment>
<reference evidence="2 3" key="1">
    <citation type="submission" date="2018-01" db="EMBL/GenBank/DDBJ databases">
        <title>The draft genome sequence of Halioglobus japonicus S1-36.</title>
        <authorList>
            <person name="Du Z.-J."/>
            <person name="Shi M.-J."/>
        </authorList>
    </citation>
    <scope>NUCLEOTIDE SEQUENCE [LARGE SCALE GENOMIC DNA]</scope>
    <source>
        <strain evidence="2 3">S1-36</strain>
    </source>
</reference>
<accession>A0AAP8SNJ5</accession>
<evidence type="ECO:0000313" key="3">
    <source>
        <dbReference type="Proteomes" id="UP000235162"/>
    </source>
</evidence>
<dbReference type="InterPro" id="IPR003787">
    <property type="entry name" value="Sulphur_relay_DsrE/F-like"/>
</dbReference>
<dbReference type="Pfam" id="PF02635">
    <property type="entry name" value="DsrE"/>
    <property type="match status" value="1"/>
</dbReference>
<feature type="chain" id="PRO_5042989611" description="Sulfur reduction protein DsrE" evidence="1">
    <location>
        <begin position="24"/>
        <end position="177"/>
    </location>
</feature>
<keyword evidence="3" id="KW-1185">Reference proteome</keyword>
<name>A0AAP8SNJ5_9GAMM</name>
<dbReference type="Proteomes" id="UP000235162">
    <property type="component" value="Unassembled WGS sequence"/>
</dbReference>
<gene>
    <name evidence="2" type="ORF">C0029_09015</name>
</gene>
<keyword evidence="1" id="KW-0732">Signal</keyword>
<feature type="signal peptide" evidence="1">
    <location>
        <begin position="1"/>
        <end position="23"/>
    </location>
</feature>
<evidence type="ECO:0000313" key="2">
    <source>
        <dbReference type="EMBL" id="PLW86536.1"/>
    </source>
</evidence>
<organism evidence="2 3">
    <name type="scientific">Halioglobus japonicus</name>
    <dbReference type="NCBI Taxonomy" id="930805"/>
    <lineage>
        <taxon>Bacteria</taxon>
        <taxon>Pseudomonadati</taxon>
        <taxon>Pseudomonadota</taxon>
        <taxon>Gammaproteobacteria</taxon>
        <taxon>Cellvibrionales</taxon>
        <taxon>Halieaceae</taxon>
        <taxon>Halioglobus</taxon>
    </lineage>
</organism>
<sequence length="177" mass="18693">MPVTTIHTFTLFTLMVFGMHAVAGPEQFVAGDLIEGYGPIARVDAPRPPAGAAMKVMFNVTHGADEGQYNRSFDNGASYMNLQYWAGVPADKIHVASIVSGPAHRDILNDQGFGSTNPSAPLVKALLAKGAKFYLCGQSAAYRDVSADDGIKGVEIAMSGSTTATLLHQQGYALSPF</sequence>
<dbReference type="Gene3D" id="3.40.1260.10">
    <property type="entry name" value="DsrEFH-like"/>
    <property type="match status" value="1"/>
</dbReference>
<dbReference type="EMBL" id="PKUR01000002">
    <property type="protein sequence ID" value="PLW86536.1"/>
    <property type="molecule type" value="Genomic_DNA"/>
</dbReference>
<dbReference type="AlphaFoldDB" id="A0AAP8SNJ5"/>
<evidence type="ECO:0000256" key="1">
    <source>
        <dbReference type="SAM" id="SignalP"/>
    </source>
</evidence>
<dbReference type="SUPFAM" id="SSF75169">
    <property type="entry name" value="DsrEFH-like"/>
    <property type="match status" value="1"/>
</dbReference>
<evidence type="ECO:0008006" key="4">
    <source>
        <dbReference type="Google" id="ProtNLM"/>
    </source>
</evidence>
<protein>
    <recommendedName>
        <fullName evidence="4">Sulfur reduction protein DsrE</fullName>
    </recommendedName>
</protein>
<dbReference type="InterPro" id="IPR027396">
    <property type="entry name" value="DsrEFH-like"/>
</dbReference>
<dbReference type="KEGG" id="hja:BST95_09980"/>
<proteinExistence type="predicted"/>